<keyword evidence="1" id="KW-0812">Transmembrane</keyword>
<keyword evidence="1" id="KW-0472">Membrane</keyword>
<evidence type="ECO:0000313" key="3">
    <source>
        <dbReference type="Proteomes" id="UP000577346"/>
    </source>
</evidence>
<evidence type="ECO:0000256" key="1">
    <source>
        <dbReference type="SAM" id="Phobius"/>
    </source>
</evidence>
<protein>
    <submittedName>
        <fullName evidence="2">Uncharacterized protein</fullName>
    </submittedName>
</protein>
<dbReference type="EMBL" id="JACGDA010000070">
    <property type="protein sequence ID" value="MBA6150481.1"/>
    <property type="molecule type" value="Genomic_DNA"/>
</dbReference>
<comment type="caution">
    <text evidence="2">The sequence shown here is derived from an EMBL/GenBank/DDBJ whole genome shotgun (WGS) entry which is preliminary data.</text>
</comment>
<sequence length="55" mass="6118">MPLILTYLFVVFCLCFGWVYNVVWTFHQCGDALLLGIVGIAFPPIGAIHGLIAFF</sequence>
<feature type="transmembrane region" description="Helical" evidence="1">
    <location>
        <begin position="7"/>
        <end position="26"/>
    </location>
</feature>
<dbReference type="AlphaFoldDB" id="A0A7W2M0K6"/>
<name>A0A7W2M0K6_9PSED</name>
<dbReference type="RefSeq" id="WP_155952727.1">
    <property type="nucleotide sequence ID" value="NZ_JACGDA010000070.1"/>
</dbReference>
<gene>
    <name evidence="2" type="ORF">H4C15_23745</name>
</gene>
<feature type="transmembrane region" description="Helical" evidence="1">
    <location>
        <begin position="32"/>
        <end position="54"/>
    </location>
</feature>
<keyword evidence="1" id="KW-1133">Transmembrane helix</keyword>
<evidence type="ECO:0000313" key="2">
    <source>
        <dbReference type="EMBL" id="MBA6150481.1"/>
    </source>
</evidence>
<organism evidence="2 3">
    <name type="scientific">Pseudomonas juntendi</name>
    <dbReference type="NCBI Taxonomy" id="2666183"/>
    <lineage>
        <taxon>Bacteria</taxon>
        <taxon>Pseudomonadati</taxon>
        <taxon>Pseudomonadota</taxon>
        <taxon>Gammaproteobacteria</taxon>
        <taxon>Pseudomonadales</taxon>
        <taxon>Pseudomonadaceae</taxon>
        <taxon>Pseudomonas</taxon>
    </lineage>
</organism>
<dbReference type="Proteomes" id="UP000577346">
    <property type="component" value="Unassembled WGS sequence"/>
</dbReference>
<reference evidence="2 3" key="1">
    <citation type="submission" date="2020-07" db="EMBL/GenBank/DDBJ databases">
        <title>Diversity of carbapenemase encoding genes among Pseudomonas putida group clinical isolates in a tertiary Brazilian hospital.</title>
        <authorList>
            <person name="Alberto-Lei F."/>
            <person name="Nodari C.S."/>
            <person name="Streling A.P."/>
            <person name="Paulino J.T."/>
            <person name="Bessa-Neto F.O."/>
            <person name="Cayo R."/>
            <person name="Gales A.C."/>
        </authorList>
    </citation>
    <scope>NUCLEOTIDE SEQUENCE [LARGE SCALE GENOMIC DNA]</scope>
    <source>
        <strain evidence="2 3">11213</strain>
    </source>
</reference>
<proteinExistence type="predicted"/>
<accession>A0A7W2M0K6</accession>